<feature type="compositionally biased region" description="Pro residues" evidence="1">
    <location>
        <begin position="617"/>
        <end position="628"/>
    </location>
</feature>
<feature type="region of interest" description="Disordered" evidence="1">
    <location>
        <begin position="366"/>
        <end position="410"/>
    </location>
</feature>
<feature type="region of interest" description="Disordered" evidence="1">
    <location>
        <begin position="611"/>
        <end position="638"/>
    </location>
</feature>
<proteinExistence type="predicted"/>
<name>A0ABD3SEX7_9STRA</name>
<feature type="region of interest" description="Disordered" evidence="1">
    <location>
        <begin position="451"/>
        <end position="471"/>
    </location>
</feature>
<accession>A0ABD3SEX7</accession>
<keyword evidence="3" id="KW-1185">Reference proteome</keyword>
<feature type="region of interest" description="Disordered" evidence="1">
    <location>
        <begin position="148"/>
        <end position="173"/>
    </location>
</feature>
<organism evidence="2 3">
    <name type="scientific">Cyclostephanos tholiformis</name>
    <dbReference type="NCBI Taxonomy" id="382380"/>
    <lineage>
        <taxon>Eukaryota</taxon>
        <taxon>Sar</taxon>
        <taxon>Stramenopiles</taxon>
        <taxon>Ochrophyta</taxon>
        <taxon>Bacillariophyta</taxon>
        <taxon>Coscinodiscophyceae</taxon>
        <taxon>Thalassiosirophycidae</taxon>
        <taxon>Stephanodiscales</taxon>
        <taxon>Stephanodiscaceae</taxon>
        <taxon>Cyclostephanos</taxon>
    </lineage>
</organism>
<evidence type="ECO:0000313" key="2">
    <source>
        <dbReference type="EMBL" id="KAL3822925.1"/>
    </source>
</evidence>
<evidence type="ECO:0000256" key="1">
    <source>
        <dbReference type="SAM" id="MobiDB-lite"/>
    </source>
</evidence>
<sequence length="694" mass="75538">MDYELILPNDGGSARAIVVHDPDEMREYFGVGADGKKRRTTMAEGKEEAVATTEELLIRSANQSLLADMLAEITCSEGGYFSSLESLGCDNTIRDEGVDVICRTGLVLSGPVLCMTSVAETCKFRIDLCSGFVEAVCTLAVSVPHHRRETKDDGIEGDDHDDGMAASSSSSNEGRLVLARAEVSVRFRPGGDEVINDEPTVQYAVRSVTAYHAPDSALLRNVAASLARDHRDDPFLRDLYADGSIINEEVDDGGAVVDARDRFLLSHRLADSGMLVVSDQIDRLRGAAMAKTTGFRSALRQLDGVTNVSSKLQGLGRFGLSLPTAEEIEAAEQEETEAVVVRYPPPPAPLPLPPLPPMSAEFRFPLPSDVVGDDPSIMHNIKPSRPISPPPPPPRPPMPPKADTSDRPRPLIGGFLMSGLSRLAAAAATIPDEQKARRSVWEDNGGRTGLIPNLARSLPGDGDTTHWREEDERHVDSVLRGRAGLTLLTAKQPPQQHAYHSLKAVVEEVNQNGTLVDADHGTPENRLEDAGWSDDGFDFEDGMEQEEGCSVTEVKLEIAKKGSMGSSLEAMHGVGRGTSFEEKEIVGESTLNNLNHQPLLPGQPDLHINSLREMTKPPLPPPPPPPPSQRQQPNSTHCHSCTFEEEFVIVLREKNDAELQGMKQSGRMKRWSPMSEDPVLRQRLMDVMVAQIQS</sequence>
<evidence type="ECO:0000313" key="3">
    <source>
        <dbReference type="Proteomes" id="UP001530377"/>
    </source>
</evidence>
<feature type="compositionally biased region" description="Polar residues" evidence="1">
    <location>
        <begin position="629"/>
        <end position="638"/>
    </location>
</feature>
<dbReference type="Proteomes" id="UP001530377">
    <property type="component" value="Unassembled WGS sequence"/>
</dbReference>
<feature type="compositionally biased region" description="Pro residues" evidence="1">
    <location>
        <begin position="386"/>
        <end position="400"/>
    </location>
</feature>
<comment type="caution">
    <text evidence="2">The sequence shown here is derived from an EMBL/GenBank/DDBJ whole genome shotgun (WGS) entry which is preliminary data.</text>
</comment>
<dbReference type="EMBL" id="JALLPB020000050">
    <property type="protein sequence ID" value="KAL3822925.1"/>
    <property type="molecule type" value="Genomic_DNA"/>
</dbReference>
<gene>
    <name evidence="2" type="ORF">ACHAXA_011640</name>
</gene>
<reference evidence="2 3" key="1">
    <citation type="submission" date="2024-10" db="EMBL/GenBank/DDBJ databases">
        <title>Updated reference genomes for cyclostephanoid diatoms.</title>
        <authorList>
            <person name="Roberts W.R."/>
            <person name="Alverson A.J."/>
        </authorList>
    </citation>
    <scope>NUCLEOTIDE SEQUENCE [LARGE SCALE GENOMIC DNA]</scope>
    <source>
        <strain evidence="2 3">AJA228-03</strain>
    </source>
</reference>
<dbReference type="AlphaFoldDB" id="A0ABD3SEX7"/>
<protein>
    <submittedName>
        <fullName evidence="2">Uncharacterized protein</fullName>
    </submittedName>
</protein>